<proteinExistence type="predicted"/>
<evidence type="ECO:0000313" key="3">
    <source>
        <dbReference type="Proteomes" id="UP000525923"/>
    </source>
</evidence>
<dbReference type="RefSeq" id="WP_135505061.1">
    <property type="nucleotide sequence ID" value="NZ_JACHHE010000002.1"/>
</dbReference>
<feature type="domain" description="Rhamnogalacturonase A/B/Epimerase-like pectate lyase" evidence="1">
    <location>
        <begin position="37"/>
        <end position="170"/>
    </location>
</feature>
<dbReference type="Proteomes" id="UP000525923">
    <property type="component" value="Unassembled WGS sequence"/>
</dbReference>
<organism evidence="2 3">
    <name type="scientific">Planococcus koreensis</name>
    <dbReference type="NCBI Taxonomy" id="112331"/>
    <lineage>
        <taxon>Bacteria</taxon>
        <taxon>Bacillati</taxon>
        <taxon>Bacillota</taxon>
        <taxon>Bacilli</taxon>
        <taxon>Bacillales</taxon>
        <taxon>Caryophanaceae</taxon>
        <taxon>Planococcus</taxon>
    </lineage>
</organism>
<dbReference type="Gene3D" id="2.160.20.10">
    <property type="entry name" value="Single-stranded right-handed beta-helix, Pectin lyase-like"/>
    <property type="match status" value="1"/>
</dbReference>
<dbReference type="AlphaFoldDB" id="A0A7W8CPN9"/>
<dbReference type="SUPFAM" id="SSF51126">
    <property type="entry name" value="Pectin lyase-like"/>
    <property type="match status" value="1"/>
</dbReference>
<name>A0A7W8CPN9_9BACL</name>
<comment type="caution">
    <text evidence="2">The sequence shown here is derived from an EMBL/GenBank/DDBJ whole genome shotgun (WGS) entry which is preliminary data.</text>
</comment>
<gene>
    <name evidence="2" type="ORF">HNQ44_000761</name>
</gene>
<evidence type="ECO:0000259" key="1">
    <source>
        <dbReference type="Pfam" id="PF12708"/>
    </source>
</evidence>
<dbReference type="InterPro" id="IPR011050">
    <property type="entry name" value="Pectin_lyase_fold/virulence"/>
</dbReference>
<dbReference type="EMBL" id="JACHHE010000002">
    <property type="protein sequence ID" value="MBB5179337.1"/>
    <property type="molecule type" value="Genomic_DNA"/>
</dbReference>
<dbReference type="OrthoDB" id="6502305at2"/>
<sequence>MAFGSKKSKYGLQASTAKKIKKLGEEVTFSERPDRTFNVKAFGAKGNGQADDWRALQQAIAFAYNKQGGGTLFFPPGLYRISEPLEVPEVDSEKQTIVSWVGYSDQTTIIAPSKPMDYLVRMRGGDGGIKGIRFMGSDPGNGYVRNAKVCMVASDIRNKVFSNTSFSWGIVHGLQILEEGNNNLCIFDQSCKFEQNGKVLTGTDARGSGNEITFSSLNMERDNVQAGGFIKIGTGTGSVYHIDEVSGSGIKVSPGLKNTFRTGTEYKLHIGSGLQIDRGSDNNVYGIYDCHFVGNAGAGLVQRGLYGHNVQGGNFDSNGIAGIHIGSGTLNTTPSYSNTIHHAYFESNGYANVILDYPSGLSIIDPLLATPTDGTGGGVDSITSLRNLPFDYMTTSIIYNGRTYQYVNATNGSFTFSAETGPRIFVNQPANAIGPAVIRLPAPPAHEFGEELEIFVEDSGGLPVQLVSDFAEVNRVNGRFGIEAPAGLGYKITAFYSRRHRSWMVSHTLPLE</sequence>
<dbReference type="InterPro" id="IPR024535">
    <property type="entry name" value="RHGA/B-epi-like_pectate_lyase"/>
</dbReference>
<dbReference type="Pfam" id="PF12708">
    <property type="entry name" value="Pect-lyase_RHGA_epim"/>
    <property type="match status" value="1"/>
</dbReference>
<protein>
    <recommendedName>
        <fullName evidence="1">Rhamnogalacturonase A/B/Epimerase-like pectate lyase domain-containing protein</fullName>
    </recommendedName>
</protein>
<keyword evidence="3" id="KW-1185">Reference proteome</keyword>
<dbReference type="InterPro" id="IPR012334">
    <property type="entry name" value="Pectin_lyas_fold"/>
</dbReference>
<accession>A0A7W8CPN9</accession>
<evidence type="ECO:0000313" key="2">
    <source>
        <dbReference type="EMBL" id="MBB5179337.1"/>
    </source>
</evidence>
<reference evidence="2 3" key="1">
    <citation type="submission" date="2020-08" db="EMBL/GenBank/DDBJ databases">
        <title>Genomic Encyclopedia of Type Strains, Phase IV (KMG-IV): sequencing the most valuable type-strain genomes for metagenomic binning, comparative biology and taxonomic classification.</title>
        <authorList>
            <person name="Goeker M."/>
        </authorList>
    </citation>
    <scope>NUCLEOTIDE SEQUENCE [LARGE SCALE GENOMIC DNA]</scope>
    <source>
        <strain evidence="2 3">DSM 15895</strain>
    </source>
</reference>